<feature type="compositionally biased region" description="Basic and acidic residues" evidence="1">
    <location>
        <begin position="70"/>
        <end position="82"/>
    </location>
</feature>
<reference evidence="3 4" key="1">
    <citation type="submission" date="2016-06" db="EMBL/GenBank/DDBJ databases">
        <title>Comparative genomics of the ectomycorrhizal sister species Rhizopogon vinicolor and Rhizopogon vesiculosus (Basidiomycota: Boletales) reveals a divergence of the mating type B locus.</title>
        <authorList>
            <consortium name="DOE Joint Genome Institute"/>
            <person name="Mujic A.B."/>
            <person name="Kuo A."/>
            <person name="Tritt A."/>
            <person name="Lipzen A."/>
            <person name="Chen C."/>
            <person name="Johnson J."/>
            <person name="Sharma A."/>
            <person name="Barry K."/>
            <person name="Grigoriev I.V."/>
            <person name="Spatafora J.W."/>
        </authorList>
    </citation>
    <scope>NUCLEOTIDE SEQUENCE [LARGE SCALE GENOMIC DNA]</scope>
    <source>
        <strain evidence="3 4">AM-OR11-026</strain>
    </source>
</reference>
<feature type="transmembrane region" description="Helical" evidence="2">
    <location>
        <begin position="46"/>
        <end position="66"/>
    </location>
</feature>
<dbReference type="InParanoid" id="A0A1B7MU56"/>
<accession>A0A1B7MU56</accession>
<keyword evidence="2" id="KW-1133">Transmembrane helix</keyword>
<evidence type="ECO:0000313" key="4">
    <source>
        <dbReference type="Proteomes" id="UP000092154"/>
    </source>
</evidence>
<evidence type="ECO:0000256" key="1">
    <source>
        <dbReference type="SAM" id="MobiDB-lite"/>
    </source>
</evidence>
<name>A0A1B7MU56_9AGAM</name>
<dbReference type="EMBL" id="KV448437">
    <property type="protein sequence ID" value="OAX36154.1"/>
    <property type="molecule type" value="Genomic_DNA"/>
</dbReference>
<keyword evidence="2" id="KW-0472">Membrane</keyword>
<protein>
    <submittedName>
        <fullName evidence="3">Uncharacterized protein</fullName>
    </submittedName>
</protein>
<dbReference type="AlphaFoldDB" id="A0A1B7MU56"/>
<feature type="region of interest" description="Disordered" evidence="1">
    <location>
        <begin position="70"/>
        <end position="97"/>
    </location>
</feature>
<sequence>MSGTVGAIFNGALECGTAVGIAAVTSIETSVEATHGGPQEYAGRAAAFWFLFGITTLEFISVSIFYDRSTDHKPQPTHDKPMDLAQHSMPSKEKLDNIDVTLPELHKEAEEVDLSV</sequence>
<organism evidence="3 4">
    <name type="scientific">Rhizopogon vinicolor AM-OR11-026</name>
    <dbReference type="NCBI Taxonomy" id="1314800"/>
    <lineage>
        <taxon>Eukaryota</taxon>
        <taxon>Fungi</taxon>
        <taxon>Dikarya</taxon>
        <taxon>Basidiomycota</taxon>
        <taxon>Agaricomycotina</taxon>
        <taxon>Agaricomycetes</taxon>
        <taxon>Agaricomycetidae</taxon>
        <taxon>Boletales</taxon>
        <taxon>Suillineae</taxon>
        <taxon>Rhizopogonaceae</taxon>
        <taxon>Rhizopogon</taxon>
    </lineage>
</organism>
<keyword evidence="2" id="KW-0812">Transmembrane</keyword>
<evidence type="ECO:0000313" key="3">
    <source>
        <dbReference type="EMBL" id="OAX36154.1"/>
    </source>
</evidence>
<dbReference type="OrthoDB" id="2687704at2759"/>
<proteinExistence type="predicted"/>
<gene>
    <name evidence="3" type="ORF">K503DRAFT_772775</name>
</gene>
<evidence type="ECO:0000256" key="2">
    <source>
        <dbReference type="SAM" id="Phobius"/>
    </source>
</evidence>
<dbReference type="Proteomes" id="UP000092154">
    <property type="component" value="Unassembled WGS sequence"/>
</dbReference>
<keyword evidence="4" id="KW-1185">Reference proteome</keyword>